<accession>A0A8D8W3N4</accession>
<evidence type="ECO:0000313" key="6">
    <source>
        <dbReference type="EMBL" id="CAG6645857.1"/>
    </source>
</evidence>
<dbReference type="Gene3D" id="2.130.10.10">
    <property type="entry name" value="YVTN repeat-like/Quinoprotein amine dehydrogenase"/>
    <property type="match status" value="2"/>
</dbReference>
<evidence type="ECO:0000259" key="4">
    <source>
        <dbReference type="Pfam" id="PF17034"/>
    </source>
</evidence>
<dbReference type="InterPro" id="IPR001680">
    <property type="entry name" value="WD40_rpt"/>
</dbReference>
<dbReference type="PANTHER" id="PTHR16453">
    <property type="entry name" value="WD40 DOMAIN-CONTAINING PROTEIN MIO FAMILY MEMBER"/>
    <property type="match status" value="1"/>
</dbReference>
<dbReference type="CDD" id="cd16691">
    <property type="entry name" value="mRING-H2-C3H3C2_Mio"/>
    <property type="match status" value="1"/>
</dbReference>
<dbReference type="Pfam" id="PF21720">
    <property type="entry name" value="MIOS_WD40"/>
    <property type="match status" value="1"/>
</dbReference>
<feature type="domain" description="MIOS-like alpha-solenoid" evidence="5">
    <location>
        <begin position="395"/>
        <end position="617"/>
    </location>
</feature>
<dbReference type="SMART" id="SM00320">
    <property type="entry name" value="WD40"/>
    <property type="match status" value="3"/>
</dbReference>
<dbReference type="SUPFAM" id="SSF50978">
    <property type="entry name" value="WD40 repeat-like"/>
    <property type="match status" value="1"/>
</dbReference>
<dbReference type="InterPro" id="IPR049092">
    <property type="entry name" value="MIOS_a-sol"/>
</dbReference>
<feature type="domain" description="GATOR2 complex protein MIO zinc-ribbon like" evidence="4">
    <location>
        <begin position="837"/>
        <end position="877"/>
    </location>
</feature>
<dbReference type="Pfam" id="PF17034">
    <property type="entry name" value="zinc_ribbon_16"/>
    <property type="match status" value="2"/>
</dbReference>
<dbReference type="PANTHER" id="PTHR16453:SF9">
    <property type="entry name" value="GATOR COMPLEX PROTEIN MIOS"/>
    <property type="match status" value="1"/>
</dbReference>
<dbReference type="InterPro" id="IPR037593">
    <property type="entry name" value="MIOS/Sea4"/>
</dbReference>
<feature type="domain" description="GATOR2 complex protein MIO zinc-ribbon like" evidence="4">
    <location>
        <begin position="729"/>
        <end position="797"/>
    </location>
</feature>
<comment type="similarity">
    <text evidence="1">Belongs to the WD repeat mio family.</text>
</comment>
<evidence type="ECO:0000256" key="2">
    <source>
        <dbReference type="ARBA" id="ARBA00022574"/>
    </source>
</evidence>
<dbReference type="GO" id="GO:0034198">
    <property type="term" value="P:cellular response to amino acid starvation"/>
    <property type="evidence" value="ECO:0007669"/>
    <property type="project" value="TreeGrafter"/>
</dbReference>
<evidence type="ECO:0000256" key="3">
    <source>
        <dbReference type="ARBA" id="ARBA00022737"/>
    </source>
</evidence>
<keyword evidence="2" id="KW-0853">WD repeat</keyword>
<dbReference type="EMBL" id="HBUF01138899">
    <property type="protein sequence ID" value="CAG6645857.1"/>
    <property type="molecule type" value="Transcribed_RNA"/>
</dbReference>
<dbReference type="InterPro" id="IPR015943">
    <property type="entry name" value="WD40/YVTN_repeat-like_dom_sf"/>
</dbReference>
<dbReference type="GO" id="GO:1904263">
    <property type="term" value="P:positive regulation of TORC1 signaling"/>
    <property type="evidence" value="ECO:0007669"/>
    <property type="project" value="TreeGrafter"/>
</dbReference>
<keyword evidence="3" id="KW-0677">Repeat</keyword>
<organism evidence="6">
    <name type="scientific">Cacopsylla melanoneura</name>
    <dbReference type="NCBI Taxonomy" id="428564"/>
    <lineage>
        <taxon>Eukaryota</taxon>
        <taxon>Metazoa</taxon>
        <taxon>Ecdysozoa</taxon>
        <taxon>Arthropoda</taxon>
        <taxon>Hexapoda</taxon>
        <taxon>Insecta</taxon>
        <taxon>Pterygota</taxon>
        <taxon>Neoptera</taxon>
        <taxon>Paraneoptera</taxon>
        <taxon>Hemiptera</taxon>
        <taxon>Sternorrhyncha</taxon>
        <taxon>Psylloidea</taxon>
        <taxon>Psyllidae</taxon>
        <taxon>Psyllinae</taxon>
        <taxon>Cacopsylla</taxon>
    </lineage>
</organism>
<dbReference type="InterPro" id="IPR031488">
    <property type="entry name" value="Zn_ribbon_mio"/>
</dbReference>
<dbReference type="GO" id="GO:0005737">
    <property type="term" value="C:cytoplasm"/>
    <property type="evidence" value="ECO:0007669"/>
    <property type="project" value="TreeGrafter"/>
</dbReference>
<proteinExistence type="inferred from homology"/>
<protein>
    <submittedName>
        <fullName evidence="6">WD repeat-containing protein mio</fullName>
    </submittedName>
</protein>
<evidence type="ECO:0000256" key="1">
    <source>
        <dbReference type="ARBA" id="ARBA00009713"/>
    </source>
</evidence>
<sequence>MSNIRLEVQWSPVHPKKFITWGNEIFLYETCTSKQAKAPSVPISSSTYAHLLATNSYHHYVKCVDIYPHVEPADMLLALGQANGKVVLTTFGPSAYDALGLTGLELSPKHARQCNAVAWNPIDSNLLVSGLDKYRSDYSIQLWDTLKCPIHTRSYYSQISQNVKTGSIPSADNSARPIIELCLSEAIHSLGWVHYSSRTILVGSSNKYLKLLDLRVSETPKGVQSVTTKAVFGVAVAPFNDHHVASFVDNTIAIWDMRSFDKPLLGLAQKKHIIKINWCPTRHNLLGSLQRDSSAIHLHDVQQSVDEGEATVLERSVHPGPSNQLTSFSWHPKDESRLLTISIAGLLTDYCVVERMTLNWSPSFHIVWTHGRKTLKTISSKDKIYQDIEDISLKMFHRAKLYYGLLPDLGQNGNLAEDDSLKAVWKMLSYCRKLVDDGTIPNIADLKHPGIRTVFGLDRNTYMSKSECVKTQWTDVKSSVKVYSSLERDVALQLCGWKLDSETPLESVLEKLEVEEEYARAAALATFYLHLTRAIQLLNRGAGSNPRLSIVSMALAGYSAQSSGLWRQACLESKQQLTDPYLKAIFAFLTADGDNYDSILYEKCLNIEDRIGFACRFLSDSRLIDFLTKLTAEYMEEGKLNGLLLTGSCKEALPLLQKHLDNTGDVQTVSLIVVRSFPVALIHEDVILQDWVNSYRNLLDSWRLWVHRAKLDILLNASKPPPQQVFVSCNFCKKSISAYLQGMKKGGVGGGGNKFNMSSAAAAKYSTSPNKHKITSCPHCRKPQPRCAVCLVNMGTSASHTCIPEPGAPGDTSDSLNLLYGRHSAARSRAGALVHLNEFGAWYTWCQICRHGGHAAHILAWFNEHTECPVSTCTCQCLALDAANQIGSITSPPISS</sequence>
<dbReference type="AlphaFoldDB" id="A0A8D8W3N4"/>
<reference evidence="6" key="1">
    <citation type="submission" date="2021-05" db="EMBL/GenBank/DDBJ databases">
        <authorList>
            <person name="Alioto T."/>
            <person name="Alioto T."/>
            <person name="Gomez Garrido J."/>
        </authorList>
    </citation>
    <scope>NUCLEOTIDE SEQUENCE</scope>
</reference>
<dbReference type="InterPro" id="IPR036322">
    <property type="entry name" value="WD40_repeat_dom_sf"/>
</dbReference>
<name>A0A8D8W3N4_9HEMI</name>
<dbReference type="Pfam" id="PF21719">
    <property type="entry name" value="MIOS_a-sol"/>
    <property type="match status" value="1"/>
</dbReference>
<evidence type="ECO:0000259" key="5">
    <source>
        <dbReference type="Pfam" id="PF21719"/>
    </source>
</evidence>